<keyword evidence="8 9" id="KW-0472">Membrane</keyword>
<keyword evidence="3 9" id="KW-1003">Cell membrane</keyword>
<keyword evidence="2 9" id="KW-0813">Transport</keyword>
<organism evidence="11 12">
    <name type="scientific">Hymenobacter cellulosilyticus</name>
    <dbReference type="NCBI Taxonomy" id="2932248"/>
    <lineage>
        <taxon>Bacteria</taxon>
        <taxon>Pseudomonadati</taxon>
        <taxon>Bacteroidota</taxon>
        <taxon>Cytophagia</taxon>
        <taxon>Cytophagales</taxon>
        <taxon>Hymenobacteraceae</taxon>
        <taxon>Hymenobacter</taxon>
    </lineage>
</organism>
<evidence type="ECO:0000256" key="7">
    <source>
        <dbReference type="ARBA" id="ARBA00023010"/>
    </source>
</evidence>
<dbReference type="NCBIfam" id="TIGR01411">
    <property type="entry name" value="tatAE"/>
    <property type="match status" value="1"/>
</dbReference>
<dbReference type="Pfam" id="PF02416">
    <property type="entry name" value="TatA_B_E"/>
    <property type="match status" value="1"/>
</dbReference>
<dbReference type="RefSeq" id="WP_244676004.1">
    <property type="nucleotide sequence ID" value="NZ_CP095046.1"/>
</dbReference>
<gene>
    <name evidence="9" type="primary">tatA</name>
    <name evidence="11" type="ORF">MUN79_01195</name>
</gene>
<dbReference type="InterPro" id="IPR006312">
    <property type="entry name" value="TatA/E"/>
</dbReference>
<dbReference type="GO" id="GO:0008320">
    <property type="term" value="F:protein transmembrane transporter activity"/>
    <property type="evidence" value="ECO:0007669"/>
    <property type="project" value="UniProtKB-UniRule"/>
</dbReference>
<reference evidence="11" key="1">
    <citation type="submission" date="2022-04" db="EMBL/GenBank/DDBJ databases">
        <title>Hymenobacter sp. isolated from the air.</title>
        <authorList>
            <person name="Won M."/>
            <person name="Lee C.-M."/>
            <person name="Woen H.-Y."/>
            <person name="Kwon S.-W."/>
        </authorList>
    </citation>
    <scope>NUCLEOTIDE SEQUENCE</scope>
    <source>
        <strain evidence="11">5116S-3</strain>
    </source>
</reference>
<name>A0A8T9Q6A4_9BACT</name>
<evidence type="ECO:0000256" key="1">
    <source>
        <dbReference type="ARBA" id="ARBA00004162"/>
    </source>
</evidence>
<dbReference type="PANTHER" id="PTHR42982">
    <property type="entry name" value="SEC-INDEPENDENT PROTEIN TRANSLOCASE PROTEIN TATA"/>
    <property type="match status" value="1"/>
</dbReference>
<comment type="subunit">
    <text evidence="9">Forms a complex with TatC.</text>
</comment>
<evidence type="ECO:0000256" key="4">
    <source>
        <dbReference type="ARBA" id="ARBA00022692"/>
    </source>
</evidence>
<evidence type="ECO:0000256" key="5">
    <source>
        <dbReference type="ARBA" id="ARBA00022927"/>
    </source>
</evidence>
<keyword evidence="5 9" id="KW-0653">Protein transport</keyword>
<dbReference type="GO" id="GO:0043953">
    <property type="term" value="P:protein transport by the Tat complex"/>
    <property type="evidence" value="ECO:0007669"/>
    <property type="project" value="UniProtKB-UniRule"/>
</dbReference>
<feature type="compositionally biased region" description="Basic and acidic residues" evidence="10">
    <location>
        <begin position="50"/>
        <end position="62"/>
    </location>
</feature>
<evidence type="ECO:0000256" key="3">
    <source>
        <dbReference type="ARBA" id="ARBA00022475"/>
    </source>
</evidence>
<dbReference type="Proteomes" id="UP000831796">
    <property type="component" value="Chromosome"/>
</dbReference>
<keyword evidence="4 9" id="KW-0812">Transmembrane</keyword>
<sequence>MTLASLFLIGNFGTTEILLILFVIILLFGAKRIPELAKGLGKGIREFKDASKDEQPEFRDRPVNPNDPNQTRL</sequence>
<comment type="subcellular location">
    <subcellularLocation>
        <location evidence="1 9">Cell membrane</location>
        <topology evidence="1 9">Single-pass membrane protein</topology>
    </subcellularLocation>
</comment>
<dbReference type="InterPro" id="IPR003369">
    <property type="entry name" value="TatA/B/E"/>
</dbReference>
<evidence type="ECO:0000256" key="6">
    <source>
        <dbReference type="ARBA" id="ARBA00022989"/>
    </source>
</evidence>
<comment type="function">
    <text evidence="9">Part of the twin-arginine translocation (Tat) system that transports large folded proteins containing a characteristic twin-arginine motif in their signal peptide across membranes. TatA could form the protein-conducting channel of the Tat system.</text>
</comment>
<accession>A0A8T9Q6A4</accession>
<feature type="transmembrane region" description="Helical" evidence="9">
    <location>
        <begin position="6"/>
        <end position="28"/>
    </location>
</feature>
<dbReference type="Gene3D" id="1.20.5.3310">
    <property type="match status" value="1"/>
</dbReference>
<evidence type="ECO:0000256" key="2">
    <source>
        <dbReference type="ARBA" id="ARBA00022448"/>
    </source>
</evidence>
<evidence type="ECO:0000256" key="10">
    <source>
        <dbReference type="SAM" id="MobiDB-lite"/>
    </source>
</evidence>
<dbReference type="GO" id="GO:0033281">
    <property type="term" value="C:TAT protein transport complex"/>
    <property type="evidence" value="ECO:0007669"/>
    <property type="project" value="UniProtKB-UniRule"/>
</dbReference>
<dbReference type="EMBL" id="CP095046">
    <property type="protein sequence ID" value="UOQ72645.1"/>
    <property type="molecule type" value="Genomic_DNA"/>
</dbReference>
<dbReference type="PANTHER" id="PTHR42982:SF1">
    <property type="entry name" value="SEC-INDEPENDENT PROTEIN TRANSLOCASE PROTEIN TATA"/>
    <property type="match status" value="1"/>
</dbReference>
<evidence type="ECO:0000256" key="9">
    <source>
        <dbReference type="HAMAP-Rule" id="MF_00236"/>
    </source>
</evidence>
<dbReference type="AlphaFoldDB" id="A0A8T9Q6A4"/>
<evidence type="ECO:0000256" key="8">
    <source>
        <dbReference type="ARBA" id="ARBA00023136"/>
    </source>
</evidence>
<dbReference type="HAMAP" id="MF_00236">
    <property type="entry name" value="TatA_E"/>
    <property type="match status" value="1"/>
</dbReference>
<evidence type="ECO:0000313" key="12">
    <source>
        <dbReference type="Proteomes" id="UP000831796"/>
    </source>
</evidence>
<comment type="similarity">
    <text evidence="9">Belongs to the TatA/E family.</text>
</comment>
<protein>
    <recommendedName>
        <fullName evidence="9">Sec-independent protein translocase protein TatA</fullName>
    </recommendedName>
</protein>
<feature type="region of interest" description="Disordered" evidence="10">
    <location>
        <begin position="50"/>
        <end position="73"/>
    </location>
</feature>
<evidence type="ECO:0000313" key="11">
    <source>
        <dbReference type="EMBL" id="UOQ72645.1"/>
    </source>
</evidence>
<keyword evidence="12" id="KW-1185">Reference proteome</keyword>
<keyword evidence="6 9" id="KW-1133">Transmembrane helix</keyword>
<keyword evidence="7 9" id="KW-0811">Translocation</keyword>
<proteinExistence type="inferred from homology"/>
<dbReference type="KEGG" id="hcu:MUN79_01195"/>